<dbReference type="NCBIfam" id="TIGR00312">
    <property type="entry name" value="cbiD"/>
    <property type="match status" value="1"/>
</dbReference>
<keyword evidence="7" id="KW-1185">Reference proteome</keyword>
<dbReference type="PANTHER" id="PTHR35863:SF1">
    <property type="entry name" value="COBALT-PRECORRIN-5B C(1)-METHYLTRANSFERASE"/>
    <property type="match status" value="1"/>
</dbReference>
<evidence type="ECO:0000256" key="4">
    <source>
        <dbReference type="ARBA" id="ARBA00022691"/>
    </source>
</evidence>
<keyword evidence="3 5" id="KW-0808">Transferase</keyword>
<evidence type="ECO:0000256" key="1">
    <source>
        <dbReference type="ARBA" id="ARBA00022573"/>
    </source>
</evidence>
<sequence length="374" mass="41182">MMEEYVFYNGKKLRKGYTTGSCAAAAATAAALCLFKDQHHEEVHIQLPSQEWLKIPIHAIEREADLSRAYVIKDGGDDVDATDGMLIGVEITHSENTGVEIDGGIGIGRVTEPGLSNQVGEAAINPVPRRMIVDSVRKIIGEKQGAKVVVFAPAGEEIAKQTMNRRLGIIGGISILGTSGIVTPMSEEGWKQSISLELEMKWQQGHRKIILCPGNYGEDFAVHVLCLDKEKIVSMSNFVGYVLKEVQRIGFEQVLMVGHLGKLIKVSAGIFSTHSKDADARTEILIANLALLGMPRETLQQIQSCVTTEAAGEIIAQEGYEEVYQMIVEKIKQRSQNLLKYRKPEPTIEVVLFSSKRGYLASTSPLETVMEEWE</sequence>
<dbReference type="Proteomes" id="UP000290567">
    <property type="component" value="Unassembled WGS sequence"/>
</dbReference>
<organism evidence="6 7">
    <name type="scientific">Enterococcus florum</name>
    <dbReference type="NCBI Taxonomy" id="2480627"/>
    <lineage>
        <taxon>Bacteria</taxon>
        <taxon>Bacillati</taxon>
        <taxon>Bacillota</taxon>
        <taxon>Bacilli</taxon>
        <taxon>Lactobacillales</taxon>
        <taxon>Enterococcaceae</taxon>
        <taxon>Enterococcus</taxon>
    </lineage>
</organism>
<evidence type="ECO:0000256" key="3">
    <source>
        <dbReference type="ARBA" id="ARBA00022679"/>
    </source>
</evidence>
<comment type="similarity">
    <text evidence="5">Belongs to the CbiD family.</text>
</comment>
<dbReference type="InterPro" id="IPR036074">
    <property type="entry name" value="CbiD_sf"/>
</dbReference>
<dbReference type="AlphaFoldDB" id="A0A4P5PB21"/>
<dbReference type="GO" id="GO:0043780">
    <property type="term" value="F:cobalt-precorrin-5B C1-methyltransferase activity"/>
    <property type="evidence" value="ECO:0007669"/>
    <property type="project" value="RHEA"/>
</dbReference>
<dbReference type="GO" id="GO:0032259">
    <property type="term" value="P:methylation"/>
    <property type="evidence" value="ECO:0007669"/>
    <property type="project" value="UniProtKB-KW"/>
</dbReference>
<evidence type="ECO:0000313" key="6">
    <source>
        <dbReference type="EMBL" id="GCF95200.1"/>
    </source>
</evidence>
<protein>
    <recommendedName>
        <fullName evidence="5">Cobalt-precorrin-5B C(1)-methyltransferase</fullName>
        <ecNumber evidence="5">2.1.1.195</ecNumber>
    </recommendedName>
    <alternativeName>
        <fullName evidence="5">Cobalt-precorrin-6A synthase</fullName>
    </alternativeName>
</protein>
<comment type="function">
    <text evidence="5">Catalyzes the methylation of C-1 in cobalt-precorrin-5B to form cobalt-precorrin-6A.</text>
</comment>
<dbReference type="EC" id="2.1.1.195" evidence="5"/>
<dbReference type="Pfam" id="PF01888">
    <property type="entry name" value="CbiD"/>
    <property type="match status" value="1"/>
</dbReference>
<reference evidence="7" key="1">
    <citation type="submission" date="2019-02" db="EMBL/GenBank/DDBJ databases">
        <title>Draft genome sequence of Enterococcus sp. Gos25-1.</title>
        <authorList>
            <person name="Tanaka N."/>
            <person name="Shiwa Y."/>
            <person name="Fujita N."/>
        </authorList>
    </citation>
    <scope>NUCLEOTIDE SEQUENCE [LARGE SCALE GENOMIC DNA]</scope>
    <source>
        <strain evidence="7">Gos25-1</strain>
    </source>
</reference>
<keyword evidence="2 5" id="KW-0489">Methyltransferase</keyword>
<dbReference type="PIRSF" id="PIRSF026782">
    <property type="entry name" value="CbiD"/>
    <property type="match status" value="1"/>
</dbReference>
<proteinExistence type="inferred from homology"/>
<evidence type="ECO:0000313" key="7">
    <source>
        <dbReference type="Proteomes" id="UP000290567"/>
    </source>
</evidence>
<accession>A0A4P5PB21</accession>
<dbReference type="UniPathway" id="UPA00148">
    <property type="reaction ID" value="UER00227"/>
</dbReference>
<dbReference type="InterPro" id="IPR002748">
    <property type="entry name" value="CbiD"/>
</dbReference>
<evidence type="ECO:0000256" key="5">
    <source>
        <dbReference type="HAMAP-Rule" id="MF_00787"/>
    </source>
</evidence>
<gene>
    <name evidence="5 6" type="primary">cbiD</name>
    <name evidence="6" type="ORF">NRIC_30910</name>
</gene>
<dbReference type="GO" id="GO:0019251">
    <property type="term" value="P:anaerobic cobalamin biosynthetic process"/>
    <property type="evidence" value="ECO:0007669"/>
    <property type="project" value="UniProtKB-UniRule"/>
</dbReference>
<dbReference type="Gene3D" id="3.30.2110.10">
    <property type="entry name" value="CbiD-like"/>
    <property type="match status" value="1"/>
</dbReference>
<dbReference type="RefSeq" id="WP_227873826.1">
    <property type="nucleotide sequence ID" value="NZ_BJCC01000028.1"/>
</dbReference>
<name>A0A4P5PB21_9ENTE</name>
<dbReference type="PANTHER" id="PTHR35863">
    <property type="entry name" value="COBALT-PRECORRIN-5B C(1)-METHYLTRANSFERASE"/>
    <property type="match status" value="1"/>
</dbReference>
<keyword evidence="1 5" id="KW-0169">Cobalamin biosynthesis</keyword>
<comment type="caution">
    <text evidence="6">The sequence shown here is derived from an EMBL/GenBank/DDBJ whole genome shotgun (WGS) entry which is preliminary data.</text>
</comment>
<comment type="pathway">
    <text evidence="5">Cofactor biosynthesis; adenosylcobalamin biosynthesis; cob(II)yrinate a,c-diamide from sirohydrochlorin (anaerobic route): step 6/10.</text>
</comment>
<dbReference type="SUPFAM" id="SSF111342">
    <property type="entry name" value="CbiD-like"/>
    <property type="match status" value="1"/>
</dbReference>
<evidence type="ECO:0000256" key="2">
    <source>
        <dbReference type="ARBA" id="ARBA00022603"/>
    </source>
</evidence>
<keyword evidence="4 5" id="KW-0949">S-adenosyl-L-methionine</keyword>
<dbReference type="HAMAP" id="MF_00787">
    <property type="entry name" value="CbiD"/>
    <property type="match status" value="1"/>
</dbReference>
<comment type="catalytic activity">
    <reaction evidence="5">
        <text>Co-precorrin-5B + S-adenosyl-L-methionine = Co-precorrin-6A + S-adenosyl-L-homocysteine</text>
        <dbReference type="Rhea" id="RHEA:26285"/>
        <dbReference type="ChEBI" id="CHEBI:57856"/>
        <dbReference type="ChEBI" id="CHEBI:59789"/>
        <dbReference type="ChEBI" id="CHEBI:60063"/>
        <dbReference type="ChEBI" id="CHEBI:60064"/>
        <dbReference type="EC" id="2.1.1.195"/>
    </reaction>
</comment>
<dbReference type="EMBL" id="BJCC01000028">
    <property type="protein sequence ID" value="GCF95200.1"/>
    <property type="molecule type" value="Genomic_DNA"/>
</dbReference>